<name>A0A5B7JB01_PORTR</name>
<accession>A0A5B7JB01</accession>
<dbReference type="EMBL" id="VSRR010085034">
    <property type="protein sequence ID" value="MPC90617.1"/>
    <property type="molecule type" value="Genomic_DNA"/>
</dbReference>
<sequence>MLLPLQKLLPSLCRSNW</sequence>
<reference evidence="1 2" key="1">
    <citation type="submission" date="2019-05" db="EMBL/GenBank/DDBJ databases">
        <title>Another draft genome of Portunus trituberculatus and its Hox gene families provides insights of decapod evolution.</title>
        <authorList>
            <person name="Jeong J.-H."/>
            <person name="Song I."/>
            <person name="Kim S."/>
            <person name="Choi T."/>
            <person name="Kim D."/>
            <person name="Ryu S."/>
            <person name="Kim W."/>
        </authorList>
    </citation>
    <scope>NUCLEOTIDE SEQUENCE [LARGE SCALE GENOMIC DNA]</scope>
    <source>
        <tissue evidence="1">Muscle</tissue>
    </source>
</reference>
<dbReference type="Proteomes" id="UP000324222">
    <property type="component" value="Unassembled WGS sequence"/>
</dbReference>
<organism evidence="1 2">
    <name type="scientific">Portunus trituberculatus</name>
    <name type="common">Swimming crab</name>
    <name type="synonym">Neptunus trituberculatus</name>
    <dbReference type="NCBI Taxonomy" id="210409"/>
    <lineage>
        <taxon>Eukaryota</taxon>
        <taxon>Metazoa</taxon>
        <taxon>Ecdysozoa</taxon>
        <taxon>Arthropoda</taxon>
        <taxon>Crustacea</taxon>
        <taxon>Multicrustacea</taxon>
        <taxon>Malacostraca</taxon>
        <taxon>Eumalacostraca</taxon>
        <taxon>Eucarida</taxon>
        <taxon>Decapoda</taxon>
        <taxon>Pleocyemata</taxon>
        <taxon>Brachyura</taxon>
        <taxon>Eubrachyura</taxon>
        <taxon>Portunoidea</taxon>
        <taxon>Portunidae</taxon>
        <taxon>Portuninae</taxon>
        <taxon>Portunus</taxon>
    </lineage>
</organism>
<proteinExistence type="predicted"/>
<keyword evidence="2" id="KW-1185">Reference proteome</keyword>
<comment type="caution">
    <text evidence="1">The sequence shown here is derived from an EMBL/GenBank/DDBJ whole genome shotgun (WGS) entry which is preliminary data.</text>
</comment>
<protein>
    <submittedName>
        <fullName evidence="1">Uncharacterized protein</fullName>
    </submittedName>
</protein>
<gene>
    <name evidence="1" type="ORF">E2C01_085613</name>
</gene>
<evidence type="ECO:0000313" key="1">
    <source>
        <dbReference type="EMBL" id="MPC90617.1"/>
    </source>
</evidence>
<evidence type="ECO:0000313" key="2">
    <source>
        <dbReference type="Proteomes" id="UP000324222"/>
    </source>
</evidence>
<dbReference type="AlphaFoldDB" id="A0A5B7JB01"/>